<dbReference type="Pfam" id="PF22752">
    <property type="entry name" value="DUF488-N3i"/>
    <property type="match status" value="1"/>
</dbReference>
<evidence type="ECO:0000313" key="2">
    <source>
        <dbReference type="Proteomes" id="UP000269076"/>
    </source>
</evidence>
<dbReference type="RefSeq" id="WP_079466013.1">
    <property type="nucleotide sequence ID" value="NZ_CP033928.1"/>
</dbReference>
<gene>
    <name evidence="1" type="ORF">EG340_03935</name>
</gene>
<evidence type="ECO:0000313" key="1">
    <source>
        <dbReference type="EMBL" id="AZA60238.1"/>
    </source>
</evidence>
<dbReference type="PANTHER" id="PTHR36849:SF1">
    <property type="entry name" value="CYTOPLASMIC PROTEIN"/>
    <property type="match status" value="1"/>
</dbReference>
<accession>A0A3G6N1C4</accession>
<reference evidence="1 2" key="1">
    <citation type="submission" date="2018-11" db="EMBL/GenBank/DDBJ databases">
        <title>Proposal to divide the Flavobacteriaceae and reorganize its genera based on Amino Acid Identity values calculated from whole genome sequences.</title>
        <authorList>
            <person name="Nicholson A.C."/>
            <person name="Gulvik C.A."/>
            <person name="Whitney A.M."/>
            <person name="Humrighouse B.W."/>
            <person name="Bell M."/>
            <person name="Holmes B."/>
            <person name="Steigerwalt A."/>
            <person name="Villarma A."/>
            <person name="Sheth M."/>
            <person name="Batra D."/>
            <person name="Pryor J."/>
            <person name="Bernardet J.-F."/>
            <person name="Hugo C."/>
            <person name="Kampfer P."/>
            <person name="Newman J."/>
            <person name="Mcquiston J.R."/>
        </authorList>
    </citation>
    <scope>NUCLEOTIDE SEQUENCE [LARGE SCALE GENOMIC DNA]</scope>
    <source>
        <strain evidence="1 2">G0211</strain>
    </source>
</reference>
<dbReference type="EMBL" id="CP033928">
    <property type="protein sequence ID" value="AZA60238.1"/>
    <property type="molecule type" value="Genomic_DNA"/>
</dbReference>
<dbReference type="PANTHER" id="PTHR36849">
    <property type="entry name" value="CYTOPLASMIC PROTEIN-RELATED"/>
    <property type="match status" value="1"/>
</dbReference>
<organism evidence="1 2">
    <name type="scientific">Chryseobacterium indoltheticum</name>
    <dbReference type="NCBI Taxonomy" id="254"/>
    <lineage>
        <taxon>Bacteria</taxon>
        <taxon>Pseudomonadati</taxon>
        <taxon>Bacteroidota</taxon>
        <taxon>Flavobacteriia</taxon>
        <taxon>Flavobacteriales</taxon>
        <taxon>Weeksellaceae</taxon>
        <taxon>Chryseobacterium group</taxon>
        <taxon>Chryseobacterium</taxon>
    </lineage>
</organism>
<dbReference type="InterPro" id="IPR052552">
    <property type="entry name" value="YeaO-like"/>
</dbReference>
<protein>
    <submittedName>
        <fullName evidence="1">DUF488 family protein</fullName>
    </submittedName>
</protein>
<dbReference type="AlphaFoldDB" id="A0A3G6N1C4"/>
<sequence length="120" mass="14519">MKIKMKRIYEKPSSDGYRVLVDRLWPRGMSKENAHINEWNKDLAPSDKLRKWFNHDPELWVSFSQKYITELQKSDSVKEFLERNRKHEVITLLYAAKDEKHCHAKILKEYLEKLKAENKM</sequence>
<dbReference type="Proteomes" id="UP000269076">
    <property type="component" value="Chromosome"/>
</dbReference>
<name>A0A3G6N1C4_9FLAO</name>
<proteinExistence type="predicted"/>